<dbReference type="AlphaFoldDB" id="A0A804PZ92"/>
<dbReference type="Gramene" id="Zm00001eb280960_T001">
    <property type="protein sequence ID" value="Zm00001eb280960_P001"/>
    <property type="gene ID" value="Zm00001eb280960"/>
</dbReference>
<keyword evidence="3" id="KW-1185">Reference proteome</keyword>
<evidence type="ECO:0000256" key="1">
    <source>
        <dbReference type="SAM" id="MobiDB-lite"/>
    </source>
</evidence>
<reference evidence="2" key="3">
    <citation type="submission" date="2021-05" db="UniProtKB">
        <authorList>
            <consortium name="EnsemblPlants"/>
        </authorList>
    </citation>
    <scope>IDENTIFICATION</scope>
    <source>
        <strain evidence="2">cv. B73</strain>
    </source>
</reference>
<evidence type="ECO:0000313" key="2">
    <source>
        <dbReference type="EnsemblPlants" id="Zm00001eb280960_P001"/>
    </source>
</evidence>
<dbReference type="EnsemblPlants" id="Zm00001eb280960_T001">
    <property type="protein sequence ID" value="Zm00001eb280960_P001"/>
    <property type="gene ID" value="Zm00001eb280960"/>
</dbReference>
<accession>A0A804PZ92</accession>
<organism evidence="2 3">
    <name type="scientific">Zea mays</name>
    <name type="common">Maize</name>
    <dbReference type="NCBI Taxonomy" id="4577"/>
    <lineage>
        <taxon>Eukaryota</taxon>
        <taxon>Viridiplantae</taxon>
        <taxon>Streptophyta</taxon>
        <taxon>Embryophyta</taxon>
        <taxon>Tracheophyta</taxon>
        <taxon>Spermatophyta</taxon>
        <taxon>Magnoliopsida</taxon>
        <taxon>Liliopsida</taxon>
        <taxon>Poales</taxon>
        <taxon>Poaceae</taxon>
        <taxon>PACMAD clade</taxon>
        <taxon>Panicoideae</taxon>
        <taxon>Andropogonodae</taxon>
        <taxon>Andropogoneae</taxon>
        <taxon>Tripsacinae</taxon>
        <taxon>Zea</taxon>
    </lineage>
</organism>
<dbReference type="Proteomes" id="UP000007305">
    <property type="component" value="Chromosome 6"/>
</dbReference>
<name>A0A804PZ92_MAIZE</name>
<feature type="region of interest" description="Disordered" evidence="1">
    <location>
        <begin position="154"/>
        <end position="177"/>
    </location>
</feature>
<feature type="compositionally biased region" description="Polar residues" evidence="1">
    <location>
        <begin position="154"/>
        <end position="165"/>
    </location>
</feature>
<reference evidence="2" key="2">
    <citation type="submission" date="2019-07" db="EMBL/GenBank/DDBJ databases">
        <authorList>
            <person name="Seetharam A."/>
            <person name="Woodhouse M."/>
            <person name="Cannon E."/>
        </authorList>
    </citation>
    <scope>NUCLEOTIDE SEQUENCE [LARGE SCALE GENOMIC DNA]</scope>
    <source>
        <strain evidence="2">cv. B73</strain>
    </source>
</reference>
<sequence>MTSFTFFAISTPVTSQSSPSQLQCSIHIPTPPLTVTMAFTRWSPPRGHASSGTLAAAASVTEFHPLWLRNSPMAGCFSRASWSTHALVTRPRPCTRSRNSSPSNSVSTALSSLSTVVVLSTQRNRQLLASSPAAISLIWSWLTAQRLPNATYTTDRAGCSSSQATGEPDPSSFPPSSTEFCCDMSGPMAYTGGNPGTTLPSLRAASATGSKASNVFTRKPSALMISRPLAMNCLVKSLSR</sequence>
<protein>
    <submittedName>
        <fullName evidence="2">Uncharacterized protein</fullName>
    </submittedName>
</protein>
<evidence type="ECO:0000313" key="3">
    <source>
        <dbReference type="Proteomes" id="UP000007305"/>
    </source>
</evidence>
<proteinExistence type="predicted"/>
<reference evidence="3" key="1">
    <citation type="journal article" date="2009" name="Science">
        <title>The B73 maize genome: complexity, diversity, and dynamics.</title>
        <authorList>
            <person name="Schnable P.S."/>
            <person name="Ware D."/>
            <person name="Fulton R.S."/>
            <person name="Stein J.C."/>
            <person name="Wei F."/>
            <person name="Pasternak S."/>
            <person name="Liang C."/>
            <person name="Zhang J."/>
            <person name="Fulton L."/>
            <person name="Graves T.A."/>
            <person name="Minx P."/>
            <person name="Reily A.D."/>
            <person name="Courtney L."/>
            <person name="Kruchowski S.S."/>
            <person name="Tomlinson C."/>
            <person name="Strong C."/>
            <person name="Delehaunty K."/>
            <person name="Fronick C."/>
            <person name="Courtney B."/>
            <person name="Rock S.M."/>
            <person name="Belter E."/>
            <person name="Du F."/>
            <person name="Kim K."/>
            <person name="Abbott R.M."/>
            <person name="Cotton M."/>
            <person name="Levy A."/>
            <person name="Marchetto P."/>
            <person name="Ochoa K."/>
            <person name="Jackson S.M."/>
            <person name="Gillam B."/>
            <person name="Chen W."/>
            <person name="Yan L."/>
            <person name="Higginbotham J."/>
            <person name="Cardenas M."/>
            <person name="Waligorski J."/>
            <person name="Applebaum E."/>
            <person name="Phelps L."/>
            <person name="Falcone J."/>
            <person name="Kanchi K."/>
            <person name="Thane T."/>
            <person name="Scimone A."/>
            <person name="Thane N."/>
            <person name="Henke J."/>
            <person name="Wang T."/>
            <person name="Ruppert J."/>
            <person name="Shah N."/>
            <person name="Rotter K."/>
            <person name="Hodges J."/>
            <person name="Ingenthron E."/>
            <person name="Cordes M."/>
            <person name="Kohlberg S."/>
            <person name="Sgro J."/>
            <person name="Delgado B."/>
            <person name="Mead K."/>
            <person name="Chinwalla A."/>
            <person name="Leonard S."/>
            <person name="Crouse K."/>
            <person name="Collura K."/>
            <person name="Kudrna D."/>
            <person name="Currie J."/>
            <person name="He R."/>
            <person name="Angelova A."/>
            <person name="Rajasekar S."/>
            <person name="Mueller T."/>
            <person name="Lomeli R."/>
            <person name="Scara G."/>
            <person name="Ko A."/>
            <person name="Delaney K."/>
            <person name="Wissotski M."/>
            <person name="Lopez G."/>
            <person name="Campos D."/>
            <person name="Braidotti M."/>
            <person name="Ashley E."/>
            <person name="Golser W."/>
            <person name="Kim H."/>
            <person name="Lee S."/>
            <person name="Lin J."/>
            <person name="Dujmic Z."/>
            <person name="Kim W."/>
            <person name="Talag J."/>
            <person name="Zuccolo A."/>
            <person name="Fan C."/>
            <person name="Sebastian A."/>
            <person name="Kramer M."/>
            <person name="Spiegel L."/>
            <person name="Nascimento L."/>
            <person name="Zutavern T."/>
            <person name="Miller B."/>
            <person name="Ambroise C."/>
            <person name="Muller S."/>
            <person name="Spooner W."/>
            <person name="Narechania A."/>
            <person name="Ren L."/>
            <person name="Wei S."/>
            <person name="Kumari S."/>
            <person name="Faga B."/>
            <person name="Levy M.J."/>
            <person name="McMahan L."/>
            <person name="Van Buren P."/>
            <person name="Vaughn M.W."/>
            <person name="Ying K."/>
            <person name="Yeh C.-T."/>
            <person name="Emrich S.J."/>
            <person name="Jia Y."/>
            <person name="Kalyanaraman A."/>
            <person name="Hsia A.-P."/>
            <person name="Barbazuk W.B."/>
            <person name="Baucom R.S."/>
            <person name="Brutnell T.P."/>
            <person name="Carpita N.C."/>
            <person name="Chaparro C."/>
            <person name="Chia J.-M."/>
            <person name="Deragon J.-M."/>
            <person name="Estill J.C."/>
            <person name="Fu Y."/>
            <person name="Jeddeloh J.A."/>
            <person name="Han Y."/>
            <person name="Lee H."/>
            <person name="Li P."/>
            <person name="Lisch D.R."/>
            <person name="Liu S."/>
            <person name="Liu Z."/>
            <person name="Nagel D.H."/>
            <person name="McCann M.C."/>
            <person name="SanMiguel P."/>
            <person name="Myers A.M."/>
            <person name="Nettleton D."/>
            <person name="Nguyen J."/>
            <person name="Penning B.W."/>
            <person name="Ponnala L."/>
            <person name="Schneider K.L."/>
            <person name="Schwartz D.C."/>
            <person name="Sharma A."/>
            <person name="Soderlund C."/>
            <person name="Springer N.M."/>
            <person name="Sun Q."/>
            <person name="Wang H."/>
            <person name="Waterman M."/>
            <person name="Westerman R."/>
            <person name="Wolfgruber T.K."/>
            <person name="Yang L."/>
            <person name="Yu Y."/>
            <person name="Zhang L."/>
            <person name="Zhou S."/>
            <person name="Zhu Q."/>
            <person name="Bennetzen J.L."/>
            <person name="Dawe R.K."/>
            <person name="Jiang J."/>
            <person name="Jiang N."/>
            <person name="Presting G.G."/>
            <person name="Wessler S.R."/>
            <person name="Aluru S."/>
            <person name="Martienssen R.A."/>
            <person name="Clifton S.W."/>
            <person name="McCombie W.R."/>
            <person name="Wing R.A."/>
            <person name="Wilson R.K."/>
        </authorList>
    </citation>
    <scope>NUCLEOTIDE SEQUENCE [LARGE SCALE GENOMIC DNA]</scope>
    <source>
        <strain evidence="3">cv. B73</strain>
    </source>
</reference>
<dbReference type="InParanoid" id="A0A804PZ92"/>